<dbReference type="InterPro" id="IPR052427">
    <property type="entry name" value="Glycosyltrans_GT2/GT47"/>
</dbReference>
<feature type="transmembrane region" description="Helical" evidence="8">
    <location>
        <begin position="403"/>
        <end position="424"/>
    </location>
</feature>
<evidence type="ECO:0000256" key="2">
    <source>
        <dbReference type="ARBA" id="ARBA00022676"/>
    </source>
</evidence>
<evidence type="ECO:0000313" key="9">
    <source>
        <dbReference type="EMBL" id="MDS0295342.1"/>
    </source>
</evidence>
<keyword evidence="3 9" id="KW-0808">Transferase</keyword>
<dbReference type="EMBL" id="JAMQOQ010000003">
    <property type="protein sequence ID" value="MDS0295342.1"/>
    <property type="molecule type" value="Genomic_DNA"/>
</dbReference>
<dbReference type="SUPFAM" id="SSF53448">
    <property type="entry name" value="Nucleotide-diphospho-sugar transferases"/>
    <property type="match status" value="1"/>
</dbReference>
<dbReference type="PANTHER" id="PTHR47844">
    <property type="entry name" value="SYNTHASE CPS1, PUTATIVE (AFU_ORTHOLOGUE AFUA_7G02500)-RELATED"/>
    <property type="match status" value="1"/>
</dbReference>
<comment type="caution">
    <text evidence="9">The sequence shown here is derived from an EMBL/GenBank/DDBJ whole genome shotgun (WGS) entry which is preliminary data.</text>
</comment>
<dbReference type="PANTHER" id="PTHR47844:SF1">
    <property type="entry name" value="EXOSTOSIN-LIKE 2"/>
    <property type="match status" value="1"/>
</dbReference>
<keyword evidence="7" id="KW-0325">Glycoprotein</keyword>
<protein>
    <submittedName>
        <fullName evidence="9">Glycosyltransferase</fullName>
        <ecNumber evidence="9">2.4.-.-</ecNumber>
    </submittedName>
</protein>
<dbReference type="Pfam" id="PF13641">
    <property type="entry name" value="Glyco_tranf_2_3"/>
    <property type="match status" value="1"/>
</dbReference>
<evidence type="ECO:0000256" key="1">
    <source>
        <dbReference type="ARBA" id="ARBA00004370"/>
    </source>
</evidence>
<feature type="transmembrane region" description="Helical" evidence="8">
    <location>
        <begin position="305"/>
        <end position="337"/>
    </location>
</feature>
<evidence type="ECO:0000256" key="8">
    <source>
        <dbReference type="SAM" id="Phobius"/>
    </source>
</evidence>
<dbReference type="GO" id="GO:0016757">
    <property type="term" value="F:glycosyltransferase activity"/>
    <property type="evidence" value="ECO:0007669"/>
    <property type="project" value="UniProtKB-KW"/>
</dbReference>
<dbReference type="RefSeq" id="WP_310929221.1">
    <property type="nucleotide sequence ID" value="NZ_JAMQOQ010000003.1"/>
</dbReference>
<keyword evidence="2 9" id="KW-0328">Glycosyltransferase</keyword>
<keyword evidence="6 8" id="KW-0472">Membrane</keyword>
<proteinExistence type="predicted"/>
<organism evidence="9 10">
    <name type="scientific">Halogeometricum luteum</name>
    <dbReference type="NCBI Taxonomy" id="2950537"/>
    <lineage>
        <taxon>Archaea</taxon>
        <taxon>Methanobacteriati</taxon>
        <taxon>Methanobacteriota</taxon>
        <taxon>Stenosarchaea group</taxon>
        <taxon>Halobacteria</taxon>
        <taxon>Halobacteriales</taxon>
        <taxon>Haloferacaceae</taxon>
        <taxon>Halogeometricum</taxon>
    </lineage>
</organism>
<gene>
    <name evidence="9" type="ORF">NDI79_14295</name>
</gene>
<evidence type="ECO:0000256" key="4">
    <source>
        <dbReference type="ARBA" id="ARBA00022692"/>
    </source>
</evidence>
<evidence type="ECO:0000256" key="6">
    <source>
        <dbReference type="ARBA" id="ARBA00023136"/>
    </source>
</evidence>
<evidence type="ECO:0000256" key="5">
    <source>
        <dbReference type="ARBA" id="ARBA00022989"/>
    </source>
</evidence>
<dbReference type="EC" id="2.4.-.-" evidence="9"/>
<evidence type="ECO:0000256" key="3">
    <source>
        <dbReference type="ARBA" id="ARBA00022679"/>
    </source>
</evidence>
<comment type="subcellular location">
    <subcellularLocation>
        <location evidence="1">Membrane</location>
    </subcellularLocation>
</comment>
<reference evidence="9 10" key="1">
    <citation type="submission" date="2022-06" db="EMBL/GenBank/DDBJ databases">
        <title>Halogeometricum sp. a new haloarchaeum isolate from saline soil.</title>
        <authorList>
            <person name="Strakova D."/>
            <person name="Galisteo C."/>
            <person name="Sanchez-Porro C."/>
            <person name="Ventosa A."/>
        </authorList>
    </citation>
    <scope>NUCLEOTIDE SEQUENCE [LARGE SCALE GENOMIC DNA]</scope>
    <source>
        <strain evidence="10">S3BR25-2</strain>
    </source>
</reference>
<sequence>MTIEPQYLIALIPLTIIGGWRWGTWVVKVVFASRYAPIRGSVPELTTTVVTPVYDEDPDDFMSAVRSWAAGGADEIVAVIDHSDVDCIERYRAYADEHNAAELIVTETPGKRPALRDGTQAASGDIVALVDSDVHWREDTLEHLLVSFNDENVGGVTPKQIVKDRDTLARIIYECQMRLQFAFDYPALAHVSSALSCLSGRTAVYRAEAIQPVIDDLCHETFLKKDVISGDDKFLTRAVQENGWDVWYQSSAVIDIGAAPDMHTLVKQTIRWTRNTIRSDLTSFYEGWVFRGENRWLAYYQLDRFVATFAILLAPLYFIWSLANGWTVVALAVLGWWMLSRTIKISPFLSAYPTRIWVVPVYTLASFFMSPIRLYALFSANTQGWLTRGSDSRYGLNQLRQKAVTGVSVLLTGVTIGMFVFAAISLRYAGQSAVVGDLVTGLGEYWVRELSGVFSVGF</sequence>
<feature type="transmembrane region" description="Helical" evidence="8">
    <location>
        <begin position="357"/>
        <end position="378"/>
    </location>
</feature>
<feature type="transmembrane region" description="Helical" evidence="8">
    <location>
        <begin position="6"/>
        <end position="31"/>
    </location>
</feature>
<name>A0ABU2G3I4_9EURY</name>
<dbReference type="Gene3D" id="3.90.550.10">
    <property type="entry name" value="Spore Coat Polysaccharide Biosynthesis Protein SpsA, Chain A"/>
    <property type="match status" value="1"/>
</dbReference>
<keyword evidence="5 8" id="KW-1133">Transmembrane helix</keyword>
<keyword evidence="10" id="KW-1185">Reference proteome</keyword>
<evidence type="ECO:0000313" key="10">
    <source>
        <dbReference type="Proteomes" id="UP001254813"/>
    </source>
</evidence>
<accession>A0ABU2G3I4</accession>
<dbReference type="Proteomes" id="UP001254813">
    <property type="component" value="Unassembled WGS sequence"/>
</dbReference>
<evidence type="ECO:0000256" key="7">
    <source>
        <dbReference type="ARBA" id="ARBA00023180"/>
    </source>
</evidence>
<dbReference type="InterPro" id="IPR029044">
    <property type="entry name" value="Nucleotide-diphossugar_trans"/>
</dbReference>
<keyword evidence="4 8" id="KW-0812">Transmembrane</keyword>